<dbReference type="GO" id="GO:0046872">
    <property type="term" value="F:metal ion binding"/>
    <property type="evidence" value="ECO:0007669"/>
    <property type="project" value="UniProtKB-KW"/>
</dbReference>
<sequence length="492" mass="52879">MRIFSACLALETNTFSPMPTSYQSFLDQQAWRPGEHLAEPTMQTAAFWVTRRRAATDGYEFIPGSCFWAMPGGMASRGAYERMRDEILGQLRAALPVDAVMLGLHGAMVAQGYDDCEADLLEHVRRMVGPEAVIGVELDPHCHLTVRRCELADIIVLYKEYPHTDFVERGEELLDLVLATLRGRIRPVMSLWDCRLIASFPTTAQPMRGLVDRAMALEGQAGVLSISLGHGFPSGDVPESGARVLVVTDDAKPVGDRLAREFGEAMAAIHAHPAKHFLEPAEALAEGLRLAATAGAPVTIADTSDNAGGGAPSDNTTFLRLLTEGGIAGASVGPIWDPVAVRMAFDAGPGARMRLRIGGKACWASGQPLDAEVEILSCVPEAYQSFAGGPVDLGDAAGIRTTEGVGAVLVSRRRQAMGHDLFSNMGIDPAGERLLVVKSNQHFHASFAPISAAVLYATGDGLLATDYRRYPWSRVARPIRPLDTEAEGRLLL</sequence>
<dbReference type="Proteomes" id="UP000185494">
    <property type="component" value="Chromosome 1"/>
</dbReference>
<evidence type="ECO:0000259" key="2">
    <source>
        <dbReference type="Pfam" id="PF07171"/>
    </source>
</evidence>
<name>A0A1L7ABR5_9PROT</name>
<dbReference type="InterPro" id="IPR009197">
    <property type="entry name" value="MlrC"/>
</dbReference>
<comment type="function">
    <text evidence="1">Involved in peptidolytic degradation of cyclic heptapeptide hepatotoxin microcystin (MC).</text>
</comment>
<keyword evidence="1" id="KW-0378">Hydrolase</keyword>
<evidence type="ECO:0000256" key="1">
    <source>
        <dbReference type="PIRNR" id="PIRNR012702"/>
    </source>
</evidence>
<dbReference type="GO" id="GO:0008237">
    <property type="term" value="F:metallopeptidase activity"/>
    <property type="evidence" value="ECO:0007669"/>
    <property type="project" value="UniProtKB-KW"/>
</dbReference>
<feature type="domain" description="Microcystin LR degradation protein MlrC C-terminal" evidence="2">
    <location>
        <begin position="300"/>
        <end position="474"/>
    </location>
</feature>
<keyword evidence="1" id="KW-0479">Metal-binding</keyword>
<evidence type="ECO:0000313" key="4">
    <source>
        <dbReference type="EMBL" id="APT56234.1"/>
    </source>
</evidence>
<dbReference type="EMBL" id="CP015583">
    <property type="protein sequence ID" value="APT56234.1"/>
    <property type="molecule type" value="Genomic_DNA"/>
</dbReference>
<dbReference type="KEGG" id="rgi:RGI145_03025"/>
<dbReference type="InterPro" id="IPR015995">
    <property type="entry name" value="MlrC_N"/>
</dbReference>
<dbReference type="RefSeq" id="WP_075797184.1">
    <property type="nucleotide sequence ID" value="NZ_CP015583.1"/>
</dbReference>
<protein>
    <recommendedName>
        <fullName evidence="1">Microcystinase C</fullName>
        <shortName evidence="1">MlrC</shortName>
    </recommendedName>
</protein>
<dbReference type="Pfam" id="PF07171">
    <property type="entry name" value="MlrC_C"/>
    <property type="match status" value="1"/>
</dbReference>
<comment type="cofactor">
    <cofactor evidence="1">
        <name>Zn(2+)</name>
        <dbReference type="ChEBI" id="CHEBI:29105"/>
    </cofactor>
    <text evidence="1">Binds 1 zinc ion per subunit.</text>
</comment>
<evidence type="ECO:0000259" key="3">
    <source>
        <dbReference type="Pfam" id="PF07364"/>
    </source>
</evidence>
<comment type="similarity">
    <text evidence="1">Belongs to the peptidase M81 family.</text>
</comment>
<proteinExistence type="inferred from homology"/>
<dbReference type="Pfam" id="PF07364">
    <property type="entry name" value="DUF1485"/>
    <property type="match status" value="1"/>
</dbReference>
<dbReference type="GO" id="GO:0006508">
    <property type="term" value="P:proteolysis"/>
    <property type="evidence" value="ECO:0007669"/>
    <property type="project" value="UniProtKB-KW"/>
</dbReference>
<gene>
    <name evidence="4" type="ORF">RGI145_03025</name>
</gene>
<dbReference type="AlphaFoldDB" id="A0A1L7ABR5"/>
<accession>A0A1L7ABR5</accession>
<dbReference type="STRING" id="257708.RGI145_03025"/>
<reference evidence="4 5" key="1">
    <citation type="submission" date="2016-05" db="EMBL/GenBank/DDBJ databases">
        <title>Complete Genome and Methylome Analysis of Psychrotrophic Bacterial Isolates from Antarctic Lake Untersee.</title>
        <authorList>
            <person name="Fomenkov A."/>
            <person name="Akimov V.N."/>
            <person name="Vasilyeva L.V."/>
            <person name="Andersen D."/>
            <person name="Vincze T."/>
            <person name="Roberts R.J."/>
        </authorList>
    </citation>
    <scope>NUCLEOTIDE SEQUENCE [LARGE SCALE GENOMIC DNA]</scope>
    <source>
        <strain evidence="4 5">U14-5</strain>
    </source>
</reference>
<keyword evidence="1" id="KW-0645">Protease</keyword>
<dbReference type="InterPro" id="IPR010799">
    <property type="entry name" value="MlrC_C"/>
</dbReference>
<organism evidence="4 5">
    <name type="scientific">Roseomonas gilardii</name>
    <dbReference type="NCBI Taxonomy" id="257708"/>
    <lineage>
        <taxon>Bacteria</taxon>
        <taxon>Pseudomonadati</taxon>
        <taxon>Pseudomonadota</taxon>
        <taxon>Alphaproteobacteria</taxon>
        <taxon>Acetobacterales</taxon>
        <taxon>Roseomonadaceae</taxon>
        <taxon>Roseomonas</taxon>
    </lineage>
</organism>
<dbReference type="PIRSF" id="PIRSF012702">
    <property type="entry name" value="UCP012702"/>
    <property type="match status" value="1"/>
</dbReference>
<keyword evidence="1" id="KW-0482">Metalloprotease</keyword>
<feature type="domain" description="Microcystin LR degradation protein MlrC N-terminal" evidence="3">
    <location>
        <begin position="2"/>
        <end position="286"/>
    </location>
</feature>
<evidence type="ECO:0000313" key="5">
    <source>
        <dbReference type="Proteomes" id="UP000185494"/>
    </source>
</evidence>